<dbReference type="PANTHER" id="PTHR48104:SF30">
    <property type="entry name" value="METACASPASE-1"/>
    <property type="match status" value="1"/>
</dbReference>
<accession>A0ABR3P586</accession>
<dbReference type="PANTHER" id="PTHR48104">
    <property type="entry name" value="METACASPASE-4"/>
    <property type="match status" value="1"/>
</dbReference>
<dbReference type="Pfam" id="PF00656">
    <property type="entry name" value="Peptidase_C14"/>
    <property type="match status" value="1"/>
</dbReference>
<dbReference type="EMBL" id="JBFMKM010000014">
    <property type="protein sequence ID" value="KAL1297928.1"/>
    <property type="molecule type" value="Genomic_DNA"/>
</dbReference>
<dbReference type="Proteomes" id="UP001562354">
    <property type="component" value="Unassembled WGS sequence"/>
</dbReference>
<dbReference type="InterPro" id="IPR011600">
    <property type="entry name" value="Pept_C14_caspase"/>
</dbReference>
<evidence type="ECO:0000313" key="3">
    <source>
        <dbReference type="EMBL" id="KAL1297928.1"/>
    </source>
</evidence>
<keyword evidence="4" id="KW-1185">Reference proteome</keyword>
<name>A0ABR3P586_9PEZI</name>
<feature type="domain" description="Peptidase C14 caspase" evidence="2">
    <location>
        <begin position="2"/>
        <end position="300"/>
    </location>
</feature>
<dbReference type="RefSeq" id="XP_069197610.1">
    <property type="nucleotide sequence ID" value="XM_069346398.1"/>
</dbReference>
<evidence type="ECO:0000256" key="1">
    <source>
        <dbReference type="ARBA" id="ARBA00009005"/>
    </source>
</evidence>
<comment type="similarity">
    <text evidence="1">Belongs to the peptidase C14B family.</text>
</comment>
<protein>
    <recommendedName>
        <fullName evidence="2">Peptidase C14 caspase domain-containing protein</fullName>
    </recommendedName>
</protein>
<comment type="caution">
    <text evidence="3">The sequence shown here is derived from an EMBL/GenBank/DDBJ whole genome shotgun (WGS) entry which is preliminary data.</text>
</comment>
<dbReference type="GeneID" id="95980140"/>
<gene>
    <name evidence="3" type="ORF">AAFC00_006441</name>
</gene>
<sequence length="312" mass="34533">MRKKSLLIGINYTGTENELNGCHQDVANIAEFLMYRGYPDDPRSQVILRDDRQDEYYPTGHNILAAIDWLVSEPGTCNFMHYSGHGSQVQDPTGMHPSGLLDTICPVDFQTRGQINSDTLHEHLVSRLAPNSTLFVILDCCHSGSALELPFVYRSDDDGNVNVVDNLREGVHLMQEASDLIGGGFSFNKLAEAKDLYAGATNFFRGLKHMGGHDEAPGLDQSGFASEYGAENKMVTMFSGCRDEQTSADAKINGVNEGAMSWAFLETMKRVPNPTYIEALQDTRYCLRSSNYPQVPQLSVGENIDLNQPLLL</sequence>
<evidence type="ECO:0000313" key="4">
    <source>
        <dbReference type="Proteomes" id="UP001562354"/>
    </source>
</evidence>
<organism evidence="3 4">
    <name type="scientific">Neodothiora populina</name>
    <dbReference type="NCBI Taxonomy" id="2781224"/>
    <lineage>
        <taxon>Eukaryota</taxon>
        <taxon>Fungi</taxon>
        <taxon>Dikarya</taxon>
        <taxon>Ascomycota</taxon>
        <taxon>Pezizomycotina</taxon>
        <taxon>Dothideomycetes</taxon>
        <taxon>Dothideomycetidae</taxon>
        <taxon>Dothideales</taxon>
        <taxon>Dothioraceae</taxon>
        <taxon>Neodothiora</taxon>
    </lineage>
</organism>
<evidence type="ECO:0000259" key="2">
    <source>
        <dbReference type="Pfam" id="PF00656"/>
    </source>
</evidence>
<dbReference type="InterPro" id="IPR050452">
    <property type="entry name" value="Metacaspase"/>
</dbReference>
<proteinExistence type="inferred from homology"/>
<reference evidence="3 4" key="1">
    <citation type="submission" date="2024-07" db="EMBL/GenBank/DDBJ databases">
        <title>Draft sequence of the Neodothiora populina.</title>
        <authorList>
            <person name="Drown D.D."/>
            <person name="Schuette U.S."/>
            <person name="Buechlein A.B."/>
            <person name="Rusch D.R."/>
            <person name="Winton L.W."/>
            <person name="Adams G.A."/>
        </authorList>
    </citation>
    <scope>NUCLEOTIDE SEQUENCE [LARGE SCALE GENOMIC DNA]</scope>
    <source>
        <strain evidence="3 4">CPC 39397</strain>
    </source>
</reference>
<dbReference type="Gene3D" id="3.40.50.12660">
    <property type="match status" value="2"/>
</dbReference>